<proteinExistence type="predicted"/>
<dbReference type="Pfam" id="PF07606">
    <property type="entry name" value="DUF1569"/>
    <property type="match status" value="1"/>
</dbReference>
<reference evidence="1 2" key="1">
    <citation type="submission" date="2018-06" db="EMBL/GenBank/DDBJ databases">
        <title>Genomic Encyclopedia of Archaeal and Bacterial Type Strains, Phase II (KMG-II): from individual species to whole genera.</title>
        <authorList>
            <person name="Goeker M."/>
        </authorList>
    </citation>
    <scope>NUCLEOTIDE SEQUENCE [LARGE SCALE GENOMIC DNA]</scope>
    <source>
        <strain evidence="1 2">DSM 15361</strain>
    </source>
</reference>
<name>A0A2W7HZI3_9FLAO</name>
<accession>A0A2W7HZI3</accession>
<dbReference type="Proteomes" id="UP000249542">
    <property type="component" value="Unassembled WGS sequence"/>
</dbReference>
<dbReference type="Gene3D" id="1.20.120.450">
    <property type="entry name" value="dinb family like domain"/>
    <property type="match status" value="1"/>
</dbReference>
<sequence length="149" mass="17759">MQSLFNPEAYKEIKDRLNSLTPEAEKQWGKMTVSQMLHHCQKPILIALERETISKPPFLIRFAMKLMKPMLYNDKPWKKGLPTAKELEVTQQKDFSNEKQQLDVLIEDFHGHSNKEEWRPHPVFGTFTKEQWGKMQYKHLDHHLTQFNV</sequence>
<protein>
    <submittedName>
        <fullName evidence="1">Uncharacterized protein DUF1569</fullName>
    </submittedName>
</protein>
<evidence type="ECO:0000313" key="2">
    <source>
        <dbReference type="Proteomes" id="UP000249542"/>
    </source>
</evidence>
<evidence type="ECO:0000313" key="1">
    <source>
        <dbReference type="EMBL" id="PZW38622.1"/>
    </source>
</evidence>
<keyword evidence="2" id="KW-1185">Reference proteome</keyword>
<dbReference type="InterPro" id="IPR011463">
    <property type="entry name" value="DUF1569"/>
</dbReference>
<dbReference type="InterPro" id="IPR034660">
    <property type="entry name" value="DinB/YfiT-like"/>
</dbReference>
<dbReference type="AlphaFoldDB" id="A0A2W7HZI3"/>
<dbReference type="EMBL" id="QKYV01000008">
    <property type="protein sequence ID" value="PZW38622.1"/>
    <property type="molecule type" value="Genomic_DNA"/>
</dbReference>
<gene>
    <name evidence="1" type="ORF">LX95_02644</name>
</gene>
<comment type="caution">
    <text evidence="1">The sequence shown here is derived from an EMBL/GenBank/DDBJ whole genome shotgun (WGS) entry which is preliminary data.</text>
</comment>
<organism evidence="1 2">
    <name type="scientific">Mesonia algae</name>
    <dbReference type="NCBI Taxonomy" id="213248"/>
    <lineage>
        <taxon>Bacteria</taxon>
        <taxon>Pseudomonadati</taxon>
        <taxon>Bacteroidota</taxon>
        <taxon>Flavobacteriia</taxon>
        <taxon>Flavobacteriales</taxon>
        <taxon>Flavobacteriaceae</taxon>
        <taxon>Mesonia</taxon>
    </lineage>
</organism>
<dbReference type="RefSeq" id="WP_111541909.1">
    <property type="nucleotide sequence ID" value="NZ_QKYV01000008.1"/>
</dbReference>